<reference evidence="2" key="1">
    <citation type="submission" date="2023-07" db="EMBL/GenBank/DDBJ databases">
        <title>Genome sequencing of Purple Non-Sulfur Bacteria from various extreme environments.</title>
        <authorList>
            <person name="Mayer M."/>
        </authorList>
    </citation>
    <scope>NUCLEOTIDE SEQUENCE [LARGE SCALE GENOMIC DNA]</scope>
    <source>
        <strain evidence="2">DSM 17935</strain>
    </source>
</reference>
<dbReference type="EMBL" id="JAOQNS010000002">
    <property type="protein sequence ID" value="MCW2306626.1"/>
    <property type="molecule type" value="Genomic_DNA"/>
</dbReference>
<organism evidence="1 2">
    <name type="scientific">Rhodobium gokarnense</name>
    <dbReference type="NCBI Taxonomy" id="364296"/>
    <lineage>
        <taxon>Bacteria</taxon>
        <taxon>Pseudomonadati</taxon>
        <taxon>Pseudomonadota</taxon>
        <taxon>Alphaproteobacteria</taxon>
        <taxon>Hyphomicrobiales</taxon>
        <taxon>Rhodobiaceae</taxon>
        <taxon>Rhodobium</taxon>
    </lineage>
</organism>
<protein>
    <submittedName>
        <fullName evidence="1">Trimethylamine-N-oxide reductase cytochrome c-type subunit TorC</fullName>
    </submittedName>
</protein>
<gene>
    <name evidence="1" type="ORF">M2319_000945</name>
</gene>
<comment type="caution">
    <text evidence="1">The sequence shown here is derived from an EMBL/GenBank/DDBJ whole genome shotgun (WGS) entry which is preliminary data.</text>
</comment>
<accession>A0ABT3H8B8</accession>
<dbReference type="RefSeq" id="WP_264600287.1">
    <property type="nucleotide sequence ID" value="NZ_JAOQNS010000002.1"/>
</dbReference>
<dbReference type="Proteomes" id="UP001209755">
    <property type="component" value="Unassembled WGS sequence"/>
</dbReference>
<evidence type="ECO:0000313" key="1">
    <source>
        <dbReference type="EMBL" id="MCW2306626.1"/>
    </source>
</evidence>
<keyword evidence="2" id="KW-1185">Reference proteome</keyword>
<name>A0ABT3H8B8_9HYPH</name>
<proteinExistence type="predicted"/>
<evidence type="ECO:0000313" key="2">
    <source>
        <dbReference type="Proteomes" id="UP001209755"/>
    </source>
</evidence>
<sequence>MGVLSRRLPPLFFAIAVLTLCLAVPGRAGSAAGETVYAAHTLGLHAEADGAGKPAGRIFIATPLTVLERSPGWVKVEVRGWHQEGAERLLYALPGKRIRSALLAKSAVSDLRPLESAVDPDSGLTWFGAAFAGWVPEDGVTADREPLWAQAWQTFSTKCVACHQRRIPHHYTANQWVSFLKIMGERAALDAEEHQLLLNFLQHHASDTGGEAGKE</sequence>